<evidence type="ECO:0000313" key="14">
    <source>
        <dbReference type="EMBL" id="PTQ57728.1"/>
    </source>
</evidence>
<gene>
    <name evidence="14" type="ORF">BSOLF_0923</name>
</gene>
<dbReference type="NCBIfam" id="TIGR00206">
    <property type="entry name" value="fliF"/>
    <property type="match status" value="1"/>
</dbReference>
<evidence type="ECO:0000256" key="10">
    <source>
        <dbReference type="SAM" id="MobiDB-lite"/>
    </source>
</evidence>
<evidence type="ECO:0000259" key="12">
    <source>
        <dbReference type="Pfam" id="PF01514"/>
    </source>
</evidence>
<keyword evidence="14" id="KW-0282">Flagellum</keyword>
<dbReference type="PIRSF" id="PIRSF004862">
    <property type="entry name" value="FliF"/>
    <property type="match status" value="1"/>
</dbReference>
<dbReference type="InterPro" id="IPR013556">
    <property type="entry name" value="Flag_M-ring_C"/>
</dbReference>
<evidence type="ECO:0000256" key="7">
    <source>
        <dbReference type="ARBA" id="ARBA00023136"/>
    </source>
</evidence>
<dbReference type="InterPro" id="IPR000067">
    <property type="entry name" value="FlgMring_FliF"/>
</dbReference>
<dbReference type="GO" id="GO:0005886">
    <property type="term" value="C:plasma membrane"/>
    <property type="evidence" value="ECO:0007669"/>
    <property type="project" value="UniProtKB-SubCell"/>
</dbReference>
<dbReference type="AlphaFoldDB" id="A0A2R6Y4Y8"/>
<evidence type="ECO:0000256" key="9">
    <source>
        <dbReference type="PIRNR" id="PIRNR004862"/>
    </source>
</evidence>
<name>A0A2R6Y4Y8_9BACL</name>
<keyword evidence="14" id="KW-0966">Cell projection</keyword>
<proteinExistence type="inferred from homology"/>
<feature type="compositionally biased region" description="Polar residues" evidence="10">
    <location>
        <begin position="333"/>
        <end position="347"/>
    </location>
</feature>
<comment type="similarity">
    <text evidence="3 9">Belongs to the FliF family.</text>
</comment>
<evidence type="ECO:0000313" key="15">
    <source>
        <dbReference type="Proteomes" id="UP000244338"/>
    </source>
</evidence>
<evidence type="ECO:0000256" key="8">
    <source>
        <dbReference type="ARBA" id="ARBA00023143"/>
    </source>
</evidence>
<dbReference type="Pfam" id="PF01514">
    <property type="entry name" value="YscJ_FliF"/>
    <property type="match status" value="1"/>
</dbReference>
<evidence type="ECO:0000259" key="13">
    <source>
        <dbReference type="Pfam" id="PF08345"/>
    </source>
</evidence>
<dbReference type="InterPro" id="IPR043427">
    <property type="entry name" value="YscJ/FliF"/>
</dbReference>
<protein>
    <recommendedName>
        <fullName evidence="9">Flagellar M-ring protein</fullName>
    </recommendedName>
</protein>
<organism evidence="14 15">
    <name type="scientific">Candidatus Carbonibacillus altaicus</name>
    <dbReference type="NCBI Taxonomy" id="2163959"/>
    <lineage>
        <taxon>Bacteria</taxon>
        <taxon>Bacillati</taxon>
        <taxon>Bacillota</taxon>
        <taxon>Bacilli</taxon>
        <taxon>Bacillales</taxon>
        <taxon>Candidatus Carbonibacillus</taxon>
    </lineage>
</organism>
<feature type="domain" description="Flagellar M-ring N-terminal" evidence="12">
    <location>
        <begin position="46"/>
        <end position="223"/>
    </location>
</feature>
<dbReference type="PANTHER" id="PTHR30046">
    <property type="entry name" value="FLAGELLAR M-RING PROTEIN"/>
    <property type="match status" value="1"/>
</dbReference>
<keyword evidence="8 9" id="KW-0975">Bacterial flagellum</keyword>
<comment type="subcellular location">
    <subcellularLocation>
        <location evidence="1 9">Bacterial flagellum basal body</location>
    </subcellularLocation>
    <subcellularLocation>
        <location evidence="2">Cell membrane</location>
        <topology evidence="2">Multi-pass membrane protein</topology>
    </subcellularLocation>
</comment>
<feature type="transmembrane region" description="Helical" evidence="11">
    <location>
        <begin position="25"/>
        <end position="45"/>
    </location>
</feature>
<comment type="caution">
    <text evidence="14">The sequence shown here is derived from an EMBL/GenBank/DDBJ whole genome shotgun (WGS) entry which is preliminary data.</text>
</comment>
<dbReference type="GO" id="GO:0003774">
    <property type="term" value="F:cytoskeletal motor activity"/>
    <property type="evidence" value="ECO:0007669"/>
    <property type="project" value="InterPro"/>
</dbReference>
<evidence type="ECO:0000256" key="4">
    <source>
        <dbReference type="ARBA" id="ARBA00022475"/>
    </source>
</evidence>
<keyword evidence="7 11" id="KW-0472">Membrane</keyword>
<dbReference type="PANTHER" id="PTHR30046:SF0">
    <property type="entry name" value="FLAGELLAR M-RING PROTEIN"/>
    <property type="match status" value="1"/>
</dbReference>
<keyword evidence="14" id="KW-0969">Cilium</keyword>
<evidence type="ECO:0000256" key="2">
    <source>
        <dbReference type="ARBA" id="ARBA00004651"/>
    </source>
</evidence>
<dbReference type="Proteomes" id="UP000244338">
    <property type="component" value="Unassembled WGS sequence"/>
</dbReference>
<reference evidence="15" key="1">
    <citation type="journal article" date="2018" name="Sci. Rep.">
        <title>Lignite coal burning seam in the remote Altai Mountains harbors a hydrogen-driven thermophilic microbial community.</title>
        <authorList>
            <person name="Kadnikov V.V."/>
            <person name="Mardanov A.V."/>
            <person name="Ivasenko D.A."/>
            <person name="Antsiferov D.V."/>
            <person name="Beletsky A.V."/>
            <person name="Karnachuk O.V."/>
            <person name="Ravin N.V."/>
        </authorList>
    </citation>
    <scope>NUCLEOTIDE SEQUENCE [LARGE SCALE GENOMIC DNA]</scope>
</reference>
<sequence length="544" mass="60083">MRERLLLILENIKTWLAARSTRDKILMMAGGALVLALIIGAMMYVTRTEYVPVFSGLDEREMGEIAARLKEQGIPYKLAAGGGTLYVDKRQAADVKVQMAAEGIPRTGSITYDIFAQNANMGMTDRQFSVLEREALQNELARMIQNGIRGVRKAHVMLTMPEPSIWAHQESDASSASVILDLDPGVRLDQRAIQALYTLISKSVPRLSPDNIVITTQYGELLDPNFGGSTTADDYMRMQEIKRAIERDIEASITRLILTTLPADMTEPPRVSVQAFAQIDFTKETRVEENVRAPEGSDPNDPKGLVLSMEKLSESWQGQGTPPGGNAGTGTTDVPTYQGGNQNNGSYERTEDRINYELDKIHKTVDKAPYALQDLAVNVAVTLPAQAAGNQAMDTTKLTDNIQNAVANIVNLVIENNDAAGQKNANNRVKVIVDVGSLSPAKTPSEQALRWIQDNWFYLALAGFALIVLITGVIFIVRRRRREEDTAPGIAPEFSAYVGEATEPPPLVLEETDEARMQKQLERLAREKPKDFVAILRTWLKEES</sequence>
<dbReference type="GO" id="GO:0009431">
    <property type="term" value="C:bacterial-type flagellum basal body, MS ring"/>
    <property type="evidence" value="ECO:0007669"/>
    <property type="project" value="InterPro"/>
</dbReference>
<keyword evidence="5 11" id="KW-0812">Transmembrane</keyword>
<dbReference type="InterPro" id="IPR006182">
    <property type="entry name" value="FliF_N_dom"/>
</dbReference>
<dbReference type="Pfam" id="PF08345">
    <property type="entry name" value="YscJ_FliF_C"/>
    <property type="match status" value="1"/>
</dbReference>
<feature type="transmembrane region" description="Helical" evidence="11">
    <location>
        <begin position="456"/>
        <end position="477"/>
    </location>
</feature>
<dbReference type="InterPro" id="IPR045851">
    <property type="entry name" value="AMP-bd_C_sf"/>
</dbReference>
<dbReference type="Gene3D" id="3.30.300.30">
    <property type="match status" value="1"/>
</dbReference>
<keyword evidence="6 11" id="KW-1133">Transmembrane helix</keyword>
<dbReference type="PRINTS" id="PR01009">
    <property type="entry name" value="FLGMRINGFLIF"/>
</dbReference>
<comment type="function">
    <text evidence="9">The M ring may be actively involved in energy transduction.</text>
</comment>
<feature type="region of interest" description="Disordered" evidence="10">
    <location>
        <begin position="313"/>
        <end position="347"/>
    </location>
</feature>
<accession>A0A2R6Y4Y8</accession>
<evidence type="ECO:0000256" key="11">
    <source>
        <dbReference type="SAM" id="Phobius"/>
    </source>
</evidence>
<evidence type="ECO:0000256" key="5">
    <source>
        <dbReference type="ARBA" id="ARBA00022692"/>
    </source>
</evidence>
<feature type="domain" description="Flagellar M-ring C-terminal" evidence="13">
    <location>
        <begin position="268"/>
        <end position="408"/>
    </location>
</feature>
<dbReference type="EMBL" id="PEBX01000003">
    <property type="protein sequence ID" value="PTQ57728.1"/>
    <property type="molecule type" value="Genomic_DNA"/>
</dbReference>
<evidence type="ECO:0000256" key="1">
    <source>
        <dbReference type="ARBA" id="ARBA00004117"/>
    </source>
</evidence>
<evidence type="ECO:0000256" key="6">
    <source>
        <dbReference type="ARBA" id="ARBA00022989"/>
    </source>
</evidence>
<keyword evidence="4" id="KW-1003">Cell membrane</keyword>
<dbReference type="GO" id="GO:0071973">
    <property type="term" value="P:bacterial-type flagellum-dependent cell motility"/>
    <property type="evidence" value="ECO:0007669"/>
    <property type="project" value="InterPro"/>
</dbReference>
<evidence type="ECO:0000256" key="3">
    <source>
        <dbReference type="ARBA" id="ARBA00007971"/>
    </source>
</evidence>